<keyword evidence="5" id="KW-0539">Nucleus</keyword>
<dbReference type="SUPFAM" id="SSF52058">
    <property type="entry name" value="L domain-like"/>
    <property type="match status" value="1"/>
</dbReference>
<feature type="compositionally biased region" description="Polar residues" evidence="7">
    <location>
        <begin position="104"/>
        <end position="118"/>
    </location>
</feature>
<dbReference type="Pfam" id="PF00170">
    <property type="entry name" value="bZIP_1"/>
    <property type="match status" value="1"/>
</dbReference>
<keyword evidence="2" id="KW-0805">Transcription regulation</keyword>
<dbReference type="InterPro" id="IPR032675">
    <property type="entry name" value="LRR_dom_sf"/>
</dbReference>
<feature type="compositionally biased region" description="Basic and acidic residues" evidence="7">
    <location>
        <begin position="691"/>
        <end position="708"/>
    </location>
</feature>
<evidence type="ECO:0000256" key="1">
    <source>
        <dbReference type="ARBA" id="ARBA00004123"/>
    </source>
</evidence>
<feature type="compositionally biased region" description="Polar residues" evidence="7">
    <location>
        <begin position="584"/>
        <end position="601"/>
    </location>
</feature>
<dbReference type="CDD" id="cd14690">
    <property type="entry name" value="bZIP_CREB1"/>
    <property type="match status" value="1"/>
</dbReference>
<dbReference type="PROSITE" id="PS50217">
    <property type="entry name" value="BZIP"/>
    <property type="match status" value="1"/>
</dbReference>
<dbReference type="PROSITE" id="PS00036">
    <property type="entry name" value="BZIP_BASIC"/>
    <property type="match status" value="1"/>
</dbReference>
<feature type="region of interest" description="Disordered" evidence="7">
    <location>
        <begin position="516"/>
        <end position="630"/>
    </location>
</feature>
<dbReference type="Pfam" id="PF02173">
    <property type="entry name" value="pKID"/>
    <property type="match status" value="1"/>
</dbReference>
<evidence type="ECO:0000259" key="8">
    <source>
        <dbReference type="PROSITE" id="PS50217"/>
    </source>
</evidence>
<dbReference type="FunFam" id="1.20.5.170:FF:000003">
    <property type="entry name" value="cAMP-responsive element modulator isoform X2"/>
    <property type="match status" value="1"/>
</dbReference>
<evidence type="ECO:0000256" key="2">
    <source>
        <dbReference type="ARBA" id="ARBA00023015"/>
    </source>
</evidence>
<keyword evidence="4" id="KW-0804">Transcription</keyword>
<keyword evidence="6" id="KW-0175">Coiled coil</keyword>
<keyword evidence="3" id="KW-0238">DNA-binding</keyword>
<evidence type="ECO:0000256" key="3">
    <source>
        <dbReference type="ARBA" id="ARBA00023125"/>
    </source>
</evidence>
<protein>
    <submittedName>
        <fullName evidence="10">Uncharacterized protein</fullName>
    </submittedName>
</protein>
<dbReference type="GO" id="GO:0000981">
    <property type="term" value="F:DNA-binding transcription factor activity, RNA polymerase II-specific"/>
    <property type="evidence" value="ECO:0007669"/>
    <property type="project" value="TreeGrafter"/>
</dbReference>
<feature type="compositionally biased region" description="Polar residues" evidence="7">
    <location>
        <begin position="1"/>
        <end position="16"/>
    </location>
</feature>
<dbReference type="PROSITE" id="PS51450">
    <property type="entry name" value="LRR"/>
    <property type="match status" value="3"/>
</dbReference>
<dbReference type="GO" id="GO:0005634">
    <property type="term" value="C:nucleus"/>
    <property type="evidence" value="ECO:0007669"/>
    <property type="project" value="UniProtKB-SubCell"/>
</dbReference>
<reference evidence="10" key="1">
    <citation type="submission" date="2019-08" db="EMBL/GenBank/DDBJ databases">
        <title>The improved chromosome-level genome for the pearl oyster Pinctada fucata martensii using PacBio sequencing and Hi-C.</title>
        <authorList>
            <person name="Zheng Z."/>
        </authorList>
    </citation>
    <scope>NUCLEOTIDE SEQUENCE</scope>
    <source>
        <strain evidence="10">ZZ-2019</strain>
        <tissue evidence="10">Adductor muscle</tissue>
    </source>
</reference>
<dbReference type="PRINTS" id="PR00041">
    <property type="entry name" value="LEUZIPPRCREB"/>
</dbReference>
<feature type="compositionally biased region" description="Basic and acidic residues" evidence="7">
    <location>
        <begin position="444"/>
        <end position="454"/>
    </location>
</feature>
<feature type="region of interest" description="Disordered" evidence="7">
    <location>
        <begin position="646"/>
        <end position="746"/>
    </location>
</feature>
<dbReference type="GO" id="GO:0005667">
    <property type="term" value="C:transcription regulator complex"/>
    <property type="evidence" value="ECO:0007669"/>
    <property type="project" value="TreeGrafter"/>
</dbReference>
<dbReference type="InterPro" id="IPR004827">
    <property type="entry name" value="bZIP"/>
</dbReference>
<comment type="caution">
    <text evidence="10">The sequence shown here is derived from an EMBL/GenBank/DDBJ whole genome shotgun (WGS) entry which is preliminary data.</text>
</comment>
<evidence type="ECO:0000256" key="7">
    <source>
        <dbReference type="SAM" id="MobiDB-lite"/>
    </source>
</evidence>
<dbReference type="EMBL" id="VSWD01000001">
    <property type="protein sequence ID" value="KAK3109170.1"/>
    <property type="molecule type" value="Genomic_DNA"/>
</dbReference>
<dbReference type="SUPFAM" id="SSF57959">
    <property type="entry name" value="Leucine zipper domain"/>
    <property type="match status" value="1"/>
</dbReference>
<proteinExistence type="predicted"/>
<keyword evidence="11" id="KW-1185">Reference proteome</keyword>
<dbReference type="SMART" id="SM00338">
    <property type="entry name" value="BRLZ"/>
    <property type="match status" value="1"/>
</dbReference>
<dbReference type="GO" id="GO:0000978">
    <property type="term" value="F:RNA polymerase II cis-regulatory region sequence-specific DNA binding"/>
    <property type="evidence" value="ECO:0007669"/>
    <property type="project" value="TreeGrafter"/>
</dbReference>
<dbReference type="PANTHER" id="PTHR45879">
    <property type="entry name" value="CYCLIC AMP RESPONSE ELEMENT-BINDING PROTEIN B"/>
    <property type="match status" value="1"/>
</dbReference>
<feature type="compositionally biased region" description="Basic residues" evidence="7">
    <location>
        <begin position="557"/>
        <end position="573"/>
    </location>
</feature>
<feature type="region of interest" description="Disordered" evidence="7">
    <location>
        <begin position="95"/>
        <end position="118"/>
    </location>
</feature>
<comment type="subcellular location">
    <subcellularLocation>
        <location evidence="1">Nucleus</location>
    </subcellularLocation>
</comment>
<evidence type="ECO:0000313" key="10">
    <source>
        <dbReference type="EMBL" id="KAK3109170.1"/>
    </source>
</evidence>
<feature type="domain" description="BZIP" evidence="8">
    <location>
        <begin position="227"/>
        <end position="278"/>
    </location>
</feature>
<evidence type="ECO:0000256" key="5">
    <source>
        <dbReference type="ARBA" id="ARBA00023242"/>
    </source>
</evidence>
<feature type="compositionally biased region" description="Polar residues" evidence="7">
    <location>
        <begin position="517"/>
        <end position="541"/>
    </location>
</feature>
<organism evidence="10 11">
    <name type="scientific">Pinctada imbricata</name>
    <name type="common">Atlantic pearl-oyster</name>
    <name type="synonym">Pinctada martensii</name>
    <dbReference type="NCBI Taxonomy" id="66713"/>
    <lineage>
        <taxon>Eukaryota</taxon>
        <taxon>Metazoa</taxon>
        <taxon>Spiralia</taxon>
        <taxon>Lophotrochozoa</taxon>
        <taxon>Mollusca</taxon>
        <taxon>Bivalvia</taxon>
        <taxon>Autobranchia</taxon>
        <taxon>Pteriomorphia</taxon>
        <taxon>Pterioida</taxon>
        <taxon>Pterioidea</taxon>
        <taxon>Pteriidae</taxon>
        <taxon>Pinctada</taxon>
    </lineage>
</organism>
<feature type="coiled-coil region" evidence="6">
    <location>
        <begin position="245"/>
        <end position="279"/>
    </location>
</feature>
<dbReference type="Proteomes" id="UP001186944">
    <property type="component" value="Unassembled WGS sequence"/>
</dbReference>
<dbReference type="Gene3D" id="3.80.10.10">
    <property type="entry name" value="Ribonuclease Inhibitor"/>
    <property type="match status" value="1"/>
</dbReference>
<evidence type="ECO:0000259" key="9">
    <source>
        <dbReference type="PROSITE" id="PS50953"/>
    </source>
</evidence>
<feature type="region of interest" description="Disordered" evidence="7">
    <location>
        <begin position="1"/>
        <end position="22"/>
    </location>
</feature>
<feature type="compositionally biased region" description="Low complexity" evidence="7">
    <location>
        <begin position="658"/>
        <end position="675"/>
    </location>
</feature>
<dbReference type="InterPro" id="IPR003102">
    <property type="entry name" value="CREB1-like_pKID"/>
</dbReference>
<evidence type="ECO:0000313" key="11">
    <source>
        <dbReference type="Proteomes" id="UP001186944"/>
    </source>
</evidence>
<dbReference type="InterPro" id="IPR046347">
    <property type="entry name" value="bZIP_sf"/>
</dbReference>
<accession>A0AA88YXN3</accession>
<dbReference type="AlphaFoldDB" id="A0AA88YXN3"/>
<feature type="compositionally biased region" description="Acidic residues" evidence="7">
    <location>
        <begin position="457"/>
        <end position="471"/>
    </location>
</feature>
<dbReference type="InterPro" id="IPR001611">
    <property type="entry name" value="Leu-rich_rpt"/>
</dbReference>
<feature type="domain" description="KID" evidence="9">
    <location>
        <begin position="50"/>
        <end position="109"/>
    </location>
</feature>
<dbReference type="InterPro" id="IPR001630">
    <property type="entry name" value="Leuzip_CREB"/>
</dbReference>
<evidence type="ECO:0000256" key="6">
    <source>
        <dbReference type="SAM" id="Coils"/>
    </source>
</evidence>
<dbReference type="SMART" id="SM00365">
    <property type="entry name" value="LRR_SD22"/>
    <property type="match status" value="3"/>
</dbReference>
<feature type="region of interest" description="Disordered" evidence="7">
    <location>
        <begin position="444"/>
        <end position="476"/>
    </location>
</feature>
<gene>
    <name evidence="10" type="ORF">FSP39_024605</name>
</gene>
<dbReference type="PROSITE" id="PS50953">
    <property type="entry name" value="KID"/>
    <property type="match status" value="1"/>
</dbReference>
<dbReference type="Gene3D" id="1.20.5.170">
    <property type="match status" value="1"/>
</dbReference>
<sequence>MTEVNSSQSDLENGTQVVHMPSLSQPVQVQSVIQSNQPSVIQTAGPNVQTIQVVRVAAVDEDNLSDDSESKKRREILSRRPSYRKILNELSSPVAVTKVEEESNSSQSQDGESQEATNLSTGAVQYQHVLPTGAIQISSNPDGNSSVGQGLQTLTMTNASPSTTSATTGATIVQYAQGPDGQFYIPDMTGTVQAYQIATSGSLPQGVVMATTGSTISSPQNLSEEASRKRELRLLKNREAARECRRKKKDYVKCLENRVAVLENQNKTLIEELKALKELYCQKEENAKPVRLSLHLIAKRNLPPDATSWTQDEMLEALNRISHLRLDRENIRQIDGFELLGDSVRNLYLQQNRIERIENLDCLQSLQFITLAGNSIKVVENLDHLQKLFFLDLSDNNIQEIDPDEFPKSLLILNLKGNPCTRLTDYRISLIRVLPRLQQLDEADVTREEKERAGLEVSEDEEEEDDEEEDELQKKKGLGDIDIKDVTTRILVRSQHRLEKHMESHKKYGGGIYEVRGQTTGQSSLPPSARSVKSTARSITDSSPSSQRSNSSEVTRSRRTKHGPSKSGQRKQKLSATELMRPNQLYNSSDLVLQRHNSSESGKIRQLEPTPLGRIPVNNDPLGFRPSSGEVDNLRRSGAFDLGLLRNNSSLDNDGFDRMSSASSFSSRMGFDSESPLPLRSPISHPVPTTHPKDLKRTRSWRGRESPSSEHTLFPSRGESPGLKRFGELPPLRIPSRSGESRTKLS</sequence>
<name>A0AA88YXN3_PINIB</name>
<dbReference type="PANTHER" id="PTHR45879:SF3">
    <property type="entry name" value="CYCLIC AMP RESPONSE ELEMENT-BINDING PROTEIN B"/>
    <property type="match status" value="1"/>
</dbReference>
<evidence type="ECO:0000256" key="4">
    <source>
        <dbReference type="ARBA" id="ARBA00023163"/>
    </source>
</evidence>
<feature type="compositionally biased region" description="Low complexity" evidence="7">
    <location>
        <begin position="542"/>
        <end position="552"/>
    </location>
</feature>